<dbReference type="Gene3D" id="1.10.1660.10">
    <property type="match status" value="1"/>
</dbReference>
<dbReference type="PROSITE" id="PS50937">
    <property type="entry name" value="HTH_MERR_2"/>
    <property type="match status" value="1"/>
</dbReference>
<dbReference type="RefSeq" id="WP_253780640.1">
    <property type="nucleotide sequence ID" value="NZ_JAMTCK010000032.1"/>
</dbReference>
<gene>
    <name evidence="3" type="ORF">LX83_007272</name>
</gene>
<dbReference type="AlphaFoldDB" id="A0AAE3GLF6"/>
<dbReference type="InterPro" id="IPR000551">
    <property type="entry name" value="MerR-type_HTH_dom"/>
</dbReference>
<dbReference type="EMBL" id="JAMTCK010000032">
    <property type="protein sequence ID" value="MCP2170381.1"/>
    <property type="molecule type" value="Genomic_DNA"/>
</dbReference>
<dbReference type="Proteomes" id="UP001206128">
    <property type="component" value="Unassembled WGS sequence"/>
</dbReference>
<dbReference type="SUPFAM" id="SSF46955">
    <property type="entry name" value="Putative DNA-binding domain"/>
    <property type="match status" value="1"/>
</dbReference>
<evidence type="ECO:0000256" key="1">
    <source>
        <dbReference type="ARBA" id="ARBA00023125"/>
    </source>
</evidence>
<keyword evidence="4" id="KW-1185">Reference proteome</keyword>
<comment type="caution">
    <text evidence="3">The sequence shown here is derived from an EMBL/GenBank/DDBJ whole genome shotgun (WGS) entry which is preliminary data.</text>
</comment>
<dbReference type="GO" id="GO:0003700">
    <property type="term" value="F:DNA-binding transcription factor activity"/>
    <property type="evidence" value="ECO:0007669"/>
    <property type="project" value="InterPro"/>
</dbReference>
<dbReference type="InterPro" id="IPR009061">
    <property type="entry name" value="DNA-bd_dom_put_sf"/>
</dbReference>
<reference evidence="3" key="1">
    <citation type="submission" date="2022-06" db="EMBL/GenBank/DDBJ databases">
        <title>Genomic Encyclopedia of Archaeal and Bacterial Type Strains, Phase II (KMG-II): from individual species to whole genera.</title>
        <authorList>
            <person name="Goeker M."/>
        </authorList>
    </citation>
    <scope>NUCLEOTIDE SEQUENCE</scope>
    <source>
        <strain evidence="3">DSM 43935</strain>
    </source>
</reference>
<name>A0AAE3GLF6_9PSEU</name>
<evidence type="ECO:0000313" key="3">
    <source>
        <dbReference type="EMBL" id="MCP2170381.1"/>
    </source>
</evidence>
<dbReference type="PANTHER" id="PTHR30204">
    <property type="entry name" value="REDOX-CYCLING DRUG-SENSING TRANSCRIPTIONAL ACTIVATOR SOXR"/>
    <property type="match status" value="1"/>
</dbReference>
<accession>A0AAE3GLF6</accession>
<sequence>MRIGELARRTGVSPRLLRYYEEQGLLAPERTANGYRSYSADAPLLVTQIRGLLSAGLPTEVIRDILPCARGAEPELEPCPDLMATLREELAGMDARIACLRQNRDALARYLDTAARRANAGNVA</sequence>
<keyword evidence="1 3" id="KW-0238">DNA-binding</keyword>
<dbReference type="SMART" id="SM00422">
    <property type="entry name" value="HTH_MERR"/>
    <property type="match status" value="1"/>
</dbReference>
<organism evidence="3 4">
    <name type="scientific">Goodfellowiella coeruleoviolacea</name>
    <dbReference type="NCBI Taxonomy" id="334858"/>
    <lineage>
        <taxon>Bacteria</taxon>
        <taxon>Bacillati</taxon>
        <taxon>Actinomycetota</taxon>
        <taxon>Actinomycetes</taxon>
        <taxon>Pseudonocardiales</taxon>
        <taxon>Pseudonocardiaceae</taxon>
        <taxon>Goodfellowiella</taxon>
    </lineage>
</organism>
<dbReference type="CDD" id="cd01282">
    <property type="entry name" value="HTH_MerR-like_sg3"/>
    <property type="match status" value="1"/>
</dbReference>
<protein>
    <submittedName>
        <fullName evidence="3">DNA-binding transcriptional regulator, MerR family</fullName>
    </submittedName>
</protein>
<feature type="domain" description="HTH merR-type" evidence="2">
    <location>
        <begin position="1"/>
        <end position="68"/>
    </location>
</feature>
<dbReference type="InterPro" id="IPR047057">
    <property type="entry name" value="MerR_fam"/>
</dbReference>
<evidence type="ECO:0000259" key="2">
    <source>
        <dbReference type="PROSITE" id="PS50937"/>
    </source>
</evidence>
<dbReference type="GO" id="GO:0003677">
    <property type="term" value="F:DNA binding"/>
    <property type="evidence" value="ECO:0007669"/>
    <property type="project" value="UniProtKB-KW"/>
</dbReference>
<proteinExistence type="predicted"/>
<dbReference type="PROSITE" id="PS00552">
    <property type="entry name" value="HTH_MERR_1"/>
    <property type="match status" value="1"/>
</dbReference>
<dbReference type="Pfam" id="PF13411">
    <property type="entry name" value="MerR_1"/>
    <property type="match status" value="1"/>
</dbReference>
<dbReference type="PANTHER" id="PTHR30204:SF93">
    <property type="entry name" value="HTH MERR-TYPE DOMAIN-CONTAINING PROTEIN"/>
    <property type="match status" value="1"/>
</dbReference>
<evidence type="ECO:0000313" key="4">
    <source>
        <dbReference type="Proteomes" id="UP001206128"/>
    </source>
</evidence>